<accession>A0A9N9P7X1</accession>
<protein>
    <submittedName>
        <fullName evidence="2">24053_t:CDS:1</fullName>
    </submittedName>
</protein>
<dbReference type="EMBL" id="CAJVQA010040341">
    <property type="protein sequence ID" value="CAG8812946.1"/>
    <property type="molecule type" value="Genomic_DNA"/>
</dbReference>
<dbReference type="AlphaFoldDB" id="A0A9N9P7X1"/>
<proteinExistence type="predicted"/>
<comment type="caution">
    <text evidence="2">The sequence shown here is derived from an EMBL/GenBank/DDBJ whole genome shotgun (WGS) entry which is preliminary data.</text>
</comment>
<evidence type="ECO:0000256" key="1">
    <source>
        <dbReference type="SAM" id="MobiDB-lite"/>
    </source>
</evidence>
<feature type="compositionally biased region" description="Basic and acidic residues" evidence="1">
    <location>
        <begin position="126"/>
        <end position="145"/>
    </location>
</feature>
<sequence>KNIKKVHQSYTLKEKANVIWYALCEGNLRATTKFDLDKTQAKTKASPSSGVIVFFYEKSWMDEPICEWVLAAWAEIDPKIIHHAFHKCSISNTIDGSEDNEIYHDKILDNKTNEANENNPDMDSGDSGKNEKDFEDKENNDAMIEKNEDVLLFTID</sequence>
<name>A0A9N9P7X1_9GLOM</name>
<dbReference type="Proteomes" id="UP000789759">
    <property type="component" value="Unassembled WGS sequence"/>
</dbReference>
<keyword evidence="3" id="KW-1185">Reference proteome</keyword>
<feature type="non-terminal residue" evidence="2">
    <location>
        <position position="156"/>
    </location>
</feature>
<dbReference type="OrthoDB" id="2444517at2759"/>
<organism evidence="2 3">
    <name type="scientific">Cetraspora pellucida</name>
    <dbReference type="NCBI Taxonomy" id="1433469"/>
    <lineage>
        <taxon>Eukaryota</taxon>
        <taxon>Fungi</taxon>
        <taxon>Fungi incertae sedis</taxon>
        <taxon>Mucoromycota</taxon>
        <taxon>Glomeromycotina</taxon>
        <taxon>Glomeromycetes</taxon>
        <taxon>Diversisporales</taxon>
        <taxon>Gigasporaceae</taxon>
        <taxon>Cetraspora</taxon>
    </lineage>
</organism>
<evidence type="ECO:0000313" key="3">
    <source>
        <dbReference type="Proteomes" id="UP000789759"/>
    </source>
</evidence>
<reference evidence="2" key="1">
    <citation type="submission" date="2021-06" db="EMBL/GenBank/DDBJ databases">
        <authorList>
            <person name="Kallberg Y."/>
            <person name="Tangrot J."/>
            <person name="Rosling A."/>
        </authorList>
    </citation>
    <scope>NUCLEOTIDE SEQUENCE</scope>
    <source>
        <strain evidence="2">FL966</strain>
    </source>
</reference>
<gene>
    <name evidence="2" type="ORF">CPELLU_LOCUS18850</name>
</gene>
<feature type="region of interest" description="Disordered" evidence="1">
    <location>
        <begin position="109"/>
        <end position="145"/>
    </location>
</feature>
<evidence type="ECO:0000313" key="2">
    <source>
        <dbReference type="EMBL" id="CAG8812946.1"/>
    </source>
</evidence>